<evidence type="ECO:0000313" key="2">
    <source>
        <dbReference type="Proteomes" id="UP000008320"/>
    </source>
</evidence>
<gene>
    <name evidence="1" type="ordered locus">ECH_0800</name>
</gene>
<organism evidence="1 2">
    <name type="scientific">Ehrlichia chaffeensis (strain ATCC CRL-10679 / Arkansas)</name>
    <dbReference type="NCBI Taxonomy" id="205920"/>
    <lineage>
        <taxon>Bacteria</taxon>
        <taxon>Pseudomonadati</taxon>
        <taxon>Pseudomonadota</taxon>
        <taxon>Alphaproteobacteria</taxon>
        <taxon>Rickettsiales</taxon>
        <taxon>Anaplasmataceae</taxon>
        <taxon>Ehrlichia</taxon>
    </lineage>
</organism>
<evidence type="ECO:0000313" key="1">
    <source>
        <dbReference type="EMBL" id="ABD45377.1"/>
    </source>
</evidence>
<protein>
    <submittedName>
        <fullName evidence="1">Uncharacterized protein</fullName>
    </submittedName>
</protein>
<accession>Q2GG35</accession>
<reference evidence="1 2" key="1">
    <citation type="journal article" date="2006" name="PLoS Genet.">
        <title>Comparative genomics of emerging human ehrlichiosis agents.</title>
        <authorList>
            <person name="Dunning Hotopp J.C."/>
            <person name="Lin M."/>
            <person name="Madupu R."/>
            <person name="Crabtree J."/>
            <person name="Angiuoli S.V."/>
            <person name="Eisen J.A."/>
            <person name="Seshadri R."/>
            <person name="Ren Q."/>
            <person name="Wu M."/>
            <person name="Utterback T.R."/>
            <person name="Smith S."/>
            <person name="Lewis M."/>
            <person name="Khouri H."/>
            <person name="Zhang C."/>
            <person name="Niu H."/>
            <person name="Lin Q."/>
            <person name="Ohashi N."/>
            <person name="Zhi N."/>
            <person name="Nelson W."/>
            <person name="Brinkac L.M."/>
            <person name="Dodson R.J."/>
            <person name="Rosovitz M.J."/>
            <person name="Sundaram J."/>
            <person name="Daugherty S.C."/>
            <person name="Davidsen T."/>
            <person name="Durkin A.S."/>
            <person name="Gwinn M."/>
            <person name="Haft D.H."/>
            <person name="Selengut J.D."/>
            <person name="Sullivan S.A."/>
            <person name="Zafar N."/>
            <person name="Zhou L."/>
            <person name="Benahmed F."/>
            <person name="Forberger H."/>
            <person name="Halpin R."/>
            <person name="Mulligan S."/>
            <person name="Robinson J."/>
            <person name="White O."/>
            <person name="Rikihisa Y."/>
            <person name="Tettelin H."/>
        </authorList>
    </citation>
    <scope>NUCLEOTIDE SEQUENCE [LARGE SCALE GENOMIC DNA]</scope>
    <source>
        <strain evidence="2">ATCC CRL-10679 / Arkansas</strain>
    </source>
</reference>
<dbReference type="AlphaFoldDB" id="Q2GG35"/>
<dbReference type="RefSeq" id="WP_011452820.1">
    <property type="nucleotide sequence ID" value="NC_007799.1"/>
</dbReference>
<sequence>MVTDVVNYTSNNNLYADEFYVDQEFVKYNEHRKSIGNVIKIY</sequence>
<dbReference type="KEGG" id="ech:ECH_0800"/>
<proteinExistence type="predicted"/>
<keyword evidence="2" id="KW-1185">Reference proteome</keyword>
<dbReference type="HOGENOM" id="CLU_3250784_0_0_5"/>
<name>Q2GG35_EHRCR</name>
<dbReference type="EMBL" id="CP000236">
    <property type="protein sequence ID" value="ABD45377.1"/>
    <property type="molecule type" value="Genomic_DNA"/>
</dbReference>
<dbReference type="Proteomes" id="UP000008320">
    <property type="component" value="Chromosome"/>
</dbReference>
<dbReference type="eggNOG" id="COG0542">
    <property type="taxonomic scope" value="Bacteria"/>
</dbReference>